<dbReference type="Proteomes" id="UP001497493">
    <property type="component" value="Chromosome"/>
</dbReference>
<proteinExistence type="predicted"/>
<protein>
    <submittedName>
        <fullName evidence="2">Uncharacterized protein</fullName>
    </submittedName>
</protein>
<dbReference type="EMBL" id="OZ026884">
    <property type="protein sequence ID" value="CAL1240401.1"/>
    <property type="molecule type" value="Genomic_DNA"/>
</dbReference>
<name>A0ABM9NIE5_9GAMM</name>
<evidence type="ECO:0000313" key="3">
    <source>
        <dbReference type="Proteomes" id="UP001497493"/>
    </source>
</evidence>
<evidence type="ECO:0000256" key="1">
    <source>
        <dbReference type="SAM" id="MobiDB-lite"/>
    </source>
</evidence>
<feature type="region of interest" description="Disordered" evidence="1">
    <location>
        <begin position="1"/>
        <end position="24"/>
    </location>
</feature>
<dbReference type="RefSeq" id="WP_348757003.1">
    <property type="nucleotide sequence ID" value="NZ_OZ026884.1"/>
</dbReference>
<sequence length="162" mass="17970">MNQARMAEPGATVAPAEPSHPAETPEIRRKVVAYWRRLKVADPALLESLTADCLSRAKRRIGPTASPDELLLRALEEAERQFDRTLARALRLTDGHARAAARAALLAARDLARADELLRTGALAPELEAELRRRLPRATPPEAPLAMPEASLRFWLFRSTPR</sequence>
<accession>A0ABM9NIE5</accession>
<evidence type="ECO:0000313" key="2">
    <source>
        <dbReference type="EMBL" id="CAL1240401.1"/>
    </source>
</evidence>
<reference evidence="2 3" key="1">
    <citation type="submission" date="2024-04" db="EMBL/GenBank/DDBJ databases">
        <authorList>
            <person name="Cremers G."/>
        </authorList>
    </citation>
    <scope>NUCLEOTIDE SEQUENCE [LARGE SCALE GENOMIC DNA]</scope>
    <source>
        <strain evidence="2">MeCH1-AG</strain>
    </source>
</reference>
<organism evidence="2 3">
    <name type="scientific">Candidatus Methylocalor cossyra</name>
    <dbReference type="NCBI Taxonomy" id="3108543"/>
    <lineage>
        <taxon>Bacteria</taxon>
        <taxon>Pseudomonadati</taxon>
        <taxon>Pseudomonadota</taxon>
        <taxon>Gammaproteobacteria</taxon>
        <taxon>Methylococcales</taxon>
        <taxon>Methylococcaceae</taxon>
        <taxon>Candidatus Methylocalor</taxon>
    </lineage>
</organism>
<keyword evidence="3" id="KW-1185">Reference proteome</keyword>
<gene>
    <name evidence="2" type="ORF">MECH1_V1_1625</name>
</gene>